<dbReference type="InterPro" id="IPR045851">
    <property type="entry name" value="AMP-bd_C_sf"/>
</dbReference>
<dbReference type="NCBIfam" id="NF004837">
    <property type="entry name" value="PRK06187.1"/>
    <property type="match status" value="1"/>
</dbReference>
<keyword evidence="9" id="KW-1185">Reference proteome</keyword>
<accession>A0A7C9V7F8</accession>
<evidence type="ECO:0000256" key="1">
    <source>
        <dbReference type="ARBA" id="ARBA00006432"/>
    </source>
</evidence>
<dbReference type="Gene3D" id="3.40.50.12780">
    <property type="entry name" value="N-terminal domain of ligase-like"/>
    <property type="match status" value="1"/>
</dbReference>
<comment type="similarity">
    <text evidence="1">Belongs to the ATP-dependent AMP-binding enzyme family.</text>
</comment>
<dbReference type="InterPro" id="IPR025110">
    <property type="entry name" value="AMP-bd_C"/>
</dbReference>
<organism evidence="8 9">
    <name type="scientific">Mesorhizobium zhangyense</name>
    <dbReference type="NCBI Taxonomy" id="1776730"/>
    <lineage>
        <taxon>Bacteria</taxon>
        <taxon>Pseudomonadati</taxon>
        <taxon>Pseudomonadota</taxon>
        <taxon>Alphaproteobacteria</taxon>
        <taxon>Hyphomicrobiales</taxon>
        <taxon>Phyllobacteriaceae</taxon>
        <taxon>Mesorhizobium</taxon>
    </lineage>
</organism>
<name>A0A7C9V7F8_9HYPH</name>
<keyword evidence="2 8" id="KW-0436">Ligase</keyword>
<dbReference type="Gene3D" id="3.30.300.30">
    <property type="match status" value="1"/>
</dbReference>
<evidence type="ECO:0000256" key="5">
    <source>
        <dbReference type="ARBA" id="ARBA00067668"/>
    </source>
</evidence>
<dbReference type="GO" id="GO:0031956">
    <property type="term" value="F:medium-chain fatty acid-CoA ligase activity"/>
    <property type="evidence" value="ECO:0007669"/>
    <property type="project" value="TreeGrafter"/>
</dbReference>
<dbReference type="GO" id="GO:0006631">
    <property type="term" value="P:fatty acid metabolic process"/>
    <property type="evidence" value="ECO:0007669"/>
    <property type="project" value="TreeGrafter"/>
</dbReference>
<comment type="catalytic activity">
    <reaction evidence="3">
        <text>3-(methylsulfanyl)propanoate + ATP + CoA = 3-(methylsulfanyl)propanoyl-CoA + AMP + diphosphate</text>
        <dbReference type="Rhea" id="RHEA:43052"/>
        <dbReference type="ChEBI" id="CHEBI:30616"/>
        <dbReference type="ChEBI" id="CHEBI:33019"/>
        <dbReference type="ChEBI" id="CHEBI:49016"/>
        <dbReference type="ChEBI" id="CHEBI:57287"/>
        <dbReference type="ChEBI" id="CHEBI:82815"/>
        <dbReference type="ChEBI" id="CHEBI:456215"/>
        <dbReference type="EC" id="6.2.1.44"/>
    </reaction>
    <physiologicalReaction direction="left-to-right" evidence="3">
        <dbReference type="Rhea" id="RHEA:43053"/>
    </physiologicalReaction>
</comment>
<evidence type="ECO:0000313" key="8">
    <source>
        <dbReference type="EMBL" id="NGN41703.1"/>
    </source>
</evidence>
<dbReference type="PANTHER" id="PTHR43201:SF5">
    <property type="entry name" value="MEDIUM-CHAIN ACYL-COA LIGASE ACSF2, MITOCHONDRIAL"/>
    <property type="match status" value="1"/>
</dbReference>
<feature type="domain" description="AMP-dependent synthetase/ligase" evidence="6">
    <location>
        <begin position="10"/>
        <end position="375"/>
    </location>
</feature>
<dbReference type="EC" id="6.2.1.44" evidence="4"/>
<dbReference type="Pfam" id="PF00501">
    <property type="entry name" value="AMP-binding"/>
    <property type="match status" value="1"/>
</dbReference>
<reference evidence="8 9" key="1">
    <citation type="submission" date="2020-02" db="EMBL/GenBank/DDBJ databases">
        <title>Genome sequence of the type strain CGMCC 1.15528 of Mesorhizobium zhangyense.</title>
        <authorList>
            <person name="Gao J."/>
            <person name="Sun J."/>
        </authorList>
    </citation>
    <scope>NUCLEOTIDE SEQUENCE [LARGE SCALE GENOMIC DNA]</scope>
    <source>
        <strain evidence="8 9">CGMCC 1.15528</strain>
    </source>
</reference>
<protein>
    <recommendedName>
        <fullName evidence="5">3-methylmercaptopropionyl-CoA ligase</fullName>
        <ecNumber evidence="4">6.2.1.44</ecNumber>
    </recommendedName>
</protein>
<feature type="domain" description="AMP-binding enzyme C-terminal" evidence="7">
    <location>
        <begin position="425"/>
        <end position="500"/>
    </location>
</feature>
<dbReference type="InterPro" id="IPR000873">
    <property type="entry name" value="AMP-dep_synth/lig_dom"/>
</dbReference>
<dbReference type="InterPro" id="IPR020845">
    <property type="entry name" value="AMP-binding_CS"/>
</dbReference>
<dbReference type="RefSeq" id="WP_165117374.1">
    <property type="nucleotide sequence ID" value="NZ_JAAKZG010000004.1"/>
</dbReference>
<proteinExistence type="inferred from homology"/>
<evidence type="ECO:0000313" key="9">
    <source>
        <dbReference type="Proteomes" id="UP000481252"/>
    </source>
</evidence>
<dbReference type="EMBL" id="JAAKZG010000004">
    <property type="protein sequence ID" value="NGN41703.1"/>
    <property type="molecule type" value="Genomic_DNA"/>
</dbReference>
<comment type="caution">
    <text evidence="8">The sequence shown here is derived from an EMBL/GenBank/DDBJ whole genome shotgun (WGS) entry which is preliminary data.</text>
</comment>
<sequence>MIDTLGDVLRNNAYKFPNENAYTYSGRHVTFAQHAERANRLASGLWKRGIRRQDRVSILAQNTLEFMEAYGACELAGYIAATVNWRLAPPEILYILTDSTPRVLIFEAQYAGVIEQIRDRLPHIETYLCFGGAVPAWAEDYEAVLAAGDVEGAPSRPTPDDIMHLIYTSGTTGRPKGVMRTHRAEIAIGILMATELGLIVSDRLQLMMPIFHVGARFLQIGVHIRGGSVVLHREFKPAEIVETIVRERVTMTHMAPTMVQAVLSVAGIDEADLSSLHTICYSAAPMPVPLLKRGLKLLGPVFLQLYGMTEGGGTTLHKRQHKPDGTPEEIKLLGSVGQAAPNVDIRIIDEAGTELPVGEPGEILIKTTSQMLGYWNNSAATISALRDGWYYTGDLGYLDEQGFLYLVDRKKDMIISGGENIYSREVEEALAAHPDIQDVAVIGVKDEYWGETVRAVAVVNPGVTLGEAELIEHCRSLIASYKKPKSVVFVDELPRLPSGKVNKVVLRQLHGAPAAAGA</sequence>
<dbReference type="PROSITE" id="PS00455">
    <property type="entry name" value="AMP_BINDING"/>
    <property type="match status" value="1"/>
</dbReference>
<dbReference type="Proteomes" id="UP000481252">
    <property type="component" value="Unassembled WGS sequence"/>
</dbReference>
<dbReference type="AlphaFoldDB" id="A0A7C9V7F8"/>
<evidence type="ECO:0000256" key="4">
    <source>
        <dbReference type="ARBA" id="ARBA00066616"/>
    </source>
</evidence>
<evidence type="ECO:0000259" key="6">
    <source>
        <dbReference type="Pfam" id="PF00501"/>
    </source>
</evidence>
<gene>
    <name evidence="8" type="ORF">G6N74_11540</name>
</gene>
<dbReference type="InterPro" id="IPR042099">
    <property type="entry name" value="ANL_N_sf"/>
</dbReference>
<evidence type="ECO:0000256" key="3">
    <source>
        <dbReference type="ARBA" id="ARBA00051915"/>
    </source>
</evidence>
<dbReference type="SUPFAM" id="SSF56801">
    <property type="entry name" value="Acetyl-CoA synthetase-like"/>
    <property type="match status" value="1"/>
</dbReference>
<dbReference type="PANTHER" id="PTHR43201">
    <property type="entry name" value="ACYL-COA SYNTHETASE"/>
    <property type="match status" value="1"/>
</dbReference>
<dbReference type="Pfam" id="PF13193">
    <property type="entry name" value="AMP-binding_C"/>
    <property type="match status" value="1"/>
</dbReference>
<evidence type="ECO:0000256" key="2">
    <source>
        <dbReference type="ARBA" id="ARBA00022598"/>
    </source>
</evidence>
<dbReference type="FunFam" id="3.30.300.30:FF:000008">
    <property type="entry name" value="2,3-dihydroxybenzoate-AMP ligase"/>
    <property type="match status" value="1"/>
</dbReference>
<evidence type="ECO:0000259" key="7">
    <source>
        <dbReference type="Pfam" id="PF13193"/>
    </source>
</evidence>